<dbReference type="RefSeq" id="WP_107505690.1">
    <property type="nucleotide sequence ID" value="NZ_CP130489.1"/>
</dbReference>
<protein>
    <submittedName>
        <fullName evidence="3">5,10-methylene-tetrahydrofolate dehydrogenase</fullName>
    </submittedName>
</protein>
<evidence type="ECO:0000256" key="2">
    <source>
        <dbReference type="SAM" id="Phobius"/>
    </source>
</evidence>
<comment type="caution">
    <text evidence="3">The sequence shown here is derived from an EMBL/GenBank/DDBJ whole genome shotgun (WGS) entry which is preliminary data.</text>
</comment>
<organism evidence="3 4">
    <name type="scientific">Staphylococcus devriesei</name>
    <dbReference type="NCBI Taxonomy" id="586733"/>
    <lineage>
        <taxon>Bacteria</taxon>
        <taxon>Bacillati</taxon>
        <taxon>Bacillota</taxon>
        <taxon>Bacilli</taxon>
        <taxon>Bacillales</taxon>
        <taxon>Staphylococcaceae</taxon>
        <taxon>Staphylococcus</taxon>
    </lineage>
</organism>
<dbReference type="AlphaFoldDB" id="A0A2T4KJS0"/>
<keyword evidence="2" id="KW-1133">Transmembrane helix</keyword>
<dbReference type="InterPro" id="IPR036259">
    <property type="entry name" value="MFS_trans_sf"/>
</dbReference>
<evidence type="ECO:0000256" key="1">
    <source>
        <dbReference type="SAM" id="MobiDB-lite"/>
    </source>
</evidence>
<feature type="transmembrane region" description="Helical" evidence="2">
    <location>
        <begin position="191"/>
        <end position="208"/>
    </location>
</feature>
<feature type="compositionally biased region" description="Basic and acidic residues" evidence="1">
    <location>
        <begin position="349"/>
        <end position="364"/>
    </location>
</feature>
<accession>A0A2T4KJS0</accession>
<evidence type="ECO:0000313" key="3">
    <source>
        <dbReference type="EMBL" id="PTE74313.1"/>
    </source>
</evidence>
<feature type="region of interest" description="Disordered" evidence="1">
    <location>
        <begin position="349"/>
        <end position="398"/>
    </location>
</feature>
<keyword evidence="2" id="KW-0812">Transmembrane</keyword>
<feature type="transmembrane region" description="Helical" evidence="2">
    <location>
        <begin position="308"/>
        <end position="329"/>
    </location>
</feature>
<name>A0A2T4KJS0_9STAP</name>
<reference evidence="3 4" key="1">
    <citation type="journal article" date="2016" name="Front. Microbiol.">
        <title>Comprehensive Phylogenetic Analysis of Bovine Non-aureus Staphylococci Species Based on Whole-Genome Sequencing.</title>
        <authorList>
            <person name="Naushad S."/>
            <person name="Barkema H.W."/>
            <person name="Luby C."/>
            <person name="Condas L.A."/>
            <person name="Nobrega D.B."/>
            <person name="Carson D.A."/>
            <person name="De Buck J."/>
        </authorList>
    </citation>
    <scope>NUCLEOTIDE SEQUENCE [LARGE SCALE GENOMIC DNA]</scope>
    <source>
        <strain evidence="3 4">SNUC 761</strain>
    </source>
</reference>
<dbReference type="SUPFAM" id="SSF103473">
    <property type="entry name" value="MFS general substrate transporter"/>
    <property type="match status" value="1"/>
</dbReference>
<dbReference type="Proteomes" id="UP000242547">
    <property type="component" value="Unassembled WGS sequence"/>
</dbReference>
<feature type="transmembrane region" description="Helical" evidence="2">
    <location>
        <begin position="220"/>
        <end position="238"/>
    </location>
</feature>
<feature type="transmembrane region" description="Helical" evidence="2">
    <location>
        <begin position="259"/>
        <end position="288"/>
    </location>
</feature>
<gene>
    <name evidence="3" type="ORF">BUY44_02025</name>
</gene>
<sequence>MAYTIGLIPSPGVAHKLVDKAVPKIQQLLHQRIDDSQQWNFESKVDLLIGSAEDVYESIDKAAEMKERYEWDFVICITDLPSVSGNKVVISDYNSESQVSMLSLPSLGWIDLERKLVNSIATLVEQLYSNNTKERPKVHPLVRPEAVDPREDESSKRRYINRFLILGWLQLILGLTRANEPWKTIFNFKKIISLAFATGTYVSIFSMPWELSVQYSPLRFIILMLTAIIGMAGWLFYAHQLGERKTAKSQRVYRYIYNCATVLTLIIITVMNYVILYILLAISISLFVPVSLFNSWTSANADFTFLNYVKLLWFVASLGLLAGAMGSTVENEEKIRKITYSYRQYHRYKEEEKEKEERQSKAQDETQQEVEQTASNKQTKDEEQYEGKKQDHREEDES</sequence>
<evidence type="ECO:0000313" key="4">
    <source>
        <dbReference type="Proteomes" id="UP000242547"/>
    </source>
</evidence>
<dbReference type="EMBL" id="PYZL01000007">
    <property type="protein sequence ID" value="PTE74313.1"/>
    <property type="molecule type" value="Genomic_DNA"/>
</dbReference>
<feature type="compositionally biased region" description="Basic and acidic residues" evidence="1">
    <location>
        <begin position="378"/>
        <end position="398"/>
    </location>
</feature>
<keyword evidence="2" id="KW-0472">Membrane</keyword>
<proteinExistence type="predicted"/>